<evidence type="ECO:0000313" key="2">
    <source>
        <dbReference type="Proteomes" id="UP000251088"/>
    </source>
</evidence>
<dbReference type="EMBL" id="UAWN01000012">
    <property type="protein sequence ID" value="SQC14781.1"/>
    <property type="molecule type" value="Genomic_DNA"/>
</dbReference>
<sequence>MAFRWPSRESRLSPLLAAGCQGIVQFTIGRHQLIERRPVLSRWIRQHPHLGRPDGHGLFPHFAPRWLKASSKACLPSTASACG</sequence>
<dbReference type="AlphaFoldDB" id="A0A2X3CQL2"/>
<evidence type="ECO:0000313" key="1">
    <source>
        <dbReference type="EMBL" id="SQC14781.1"/>
    </source>
</evidence>
<protein>
    <submittedName>
        <fullName evidence="1">Uncharacterized protein</fullName>
    </submittedName>
</protein>
<organism evidence="1 2">
    <name type="scientific">Klebsiella pneumoniae</name>
    <dbReference type="NCBI Taxonomy" id="573"/>
    <lineage>
        <taxon>Bacteria</taxon>
        <taxon>Pseudomonadati</taxon>
        <taxon>Pseudomonadota</taxon>
        <taxon>Gammaproteobacteria</taxon>
        <taxon>Enterobacterales</taxon>
        <taxon>Enterobacteriaceae</taxon>
        <taxon>Klebsiella/Raoultella group</taxon>
        <taxon>Klebsiella</taxon>
        <taxon>Klebsiella pneumoniae complex</taxon>
    </lineage>
</organism>
<accession>A0A2X3CQL2</accession>
<name>A0A2X3CQL2_KLEPN</name>
<reference evidence="1 2" key="1">
    <citation type="submission" date="2018-06" db="EMBL/GenBank/DDBJ databases">
        <authorList>
            <consortium name="Pathogen Informatics"/>
            <person name="Doyle S."/>
        </authorList>
    </citation>
    <scope>NUCLEOTIDE SEQUENCE [LARGE SCALE GENOMIC DNA]</scope>
    <source>
        <strain evidence="1 2">NCTC9128</strain>
    </source>
</reference>
<dbReference type="Proteomes" id="UP000251088">
    <property type="component" value="Unassembled WGS sequence"/>
</dbReference>
<proteinExistence type="predicted"/>
<gene>
    <name evidence="1" type="ORF">NCTC9128_02881</name>
</gene>